<evidence type="ECO:0000313" key="2">
    <source>
        <dbReference type="Proteomes" id="UP001247307"/>
    </source>
</evidence>
<proteinExistence type="predicted"/>
<dbReference type="EMBL" id="JAVDUI010000001">
    <property type="protein sequence ID" value="MDR6891845.1"/>
    <property type="molecule type" value="Genomic_DNA"/>
</dbReference>
<organism evidence="1 2">
    <name type="scientific">Falsarthrobacter nasiphocae</name>
    <dbReference type="NCBI Taxonomy" id="189863"/>
    <lineage>
        <taxon>Bacteria</taxon>
        <taxon>Bacillati</taxon>
        <taxon>Actinomycetota</taxon>
        <taxon>Actinomycetes</taxon>
        <taxon>Micrococcales</taxon>
        <taxon>Micrococcaceae</taxon>
        <taxon>Falsarthrobacter</taxon>
    </lineage>
</organism>
<sequence>MDAFGGRFEDALRMHCETGPLLFRAPRDEPVKRQAVSHG</sequence>
<gene>
    <name evidence="1" type="ORF">J2S35_000785</name>
</gene>
<dbReference type="Proteomes" id="UP001247307">
    <property type="component" value="Unassembled WGS sequence"/>
</dbReference>
<keyword evidence="2" id="KW-1185">Reference proteome</keyword>
<accession>A0AAE3YGQ6</accession>
<name>A0AAE3YGQ6_9MICC</name>
<comment type="caution">
    <text evidence="1">The sequence shown here is derived from an EMBL/GenBank/DDBJ whole genome shotgun (WGS) entry which is preliminary data.</text>
</comment>
<reference evidence="1" key="1">
    <citation type="submission" date="2023-07" db="EMBL/GenBank/DDBJ databases">
        <title>Sequencing the genomes of 1000 actinobacteria strains.</title>
        <authorList>
            <person name="Klenk H.-P."/>
        </authorList>
    </citation>
    <scope>NUCLEOTIDE SEQUENCE</scope>
    <source>
        <strain evidence="1">DSM 13988</strain>
    </source>
</reference>
<evidence type="ECO:0000313" key="1">
    <source>
        <dbReference type="EMBL" id="MDR6891845.1"/>
    </source>
</evidence>
<protein>
    <submittedName>
        <fullName evidence="1">Uncharacterized protein</fullName>
    </submittedName>
</protein>
<dbReference type="AlphaFoldDB" id="A0AAE3YGQ6"/>